<keyword evidence="4 8" id="KW-0547">Nucleotide-binding</keyword>
<dbReference type="GeneID" id="66579931"/>
<dbReference type="NCBIfam" id="NF002223">
    <property type="entry name" value="PRK01117.1"/>
    <property type="match status" value="1"/>
</dbReference>
<feature type="binding site" evidence="8">
    <location>
        <begin position="411"/>
        <end position="413"/>
    </location>
    <ligand>
        <name>GTP</name>
        <dbReference type="ChEBI" id="CHEBI:37565"/>
    </ligand>
</feature>
<evidence type="ECO:0000256" key="4">
    <source>
        <dbReference type="ARBA" id="ARBA00022741"/>
    </source>
</evidence>
<feature type="binding site" evidence="8">
    <location>
        <position position="303"/>
    </location>
    <ligand>
        <name>GTP</name>
        <dbReference type="ChEBI" id="CHEBI:37565"/>
    </ligand>
</feature>
<feature type="binding site" evidence="8">
    <location>
        <position position="13"/>
    </location>
    <ligand>
        <name>Mg(2+)</name>
        <dbReference type="ChEBI" id="CHEBI:18420"/>
    </ligand>
</feature>
<feature type="binding site" evidence="8">
    <location>
        <begin position="40"/>
        <end position="42"/>
    </location>
    <ligand>
        <name>GTP</name>
        <dbReference type="ChEBI" id="CHEBI:37565"/>
    </ligand>
</feature>
<comment type="cofactor">
    <cofactor evidence="8">
        <name>Mg(2+)</name>
        <dbReference type="ChEBI" id="CHEBI:18420"/>
    </cofactor>
    <text evidence="8">Binds 1 Mg(2+) ion per subunit.</text>
</comment>
<accession>A0A395WDT6</accession>
<dbReference type="PROSITE" id="PS01266">
    <property type="entry name" value="ADENYLOSUCCIN_SYN_1"/>
    <property type="match status" value="1"/>
</dbReference>
<dbReference type="GO" id="GO:0005737">
    <property type="term" value="C:cytoplasm"/>
    <property type="evidence" value="ECO:0007669"/>
    <property type="project" value="UniProtKB-SubCell"/>
</dbReference>
<sequence>MSSQVVVGTQWGDEGKGKIVDVLAEKADMIVRFQGGDNAGHTVIVNGKKHVLHLLPSGVLHEEATCIIGPGVVCNPFVLLKEMEQLEKDGLSTKHIIISDRAQMLMPYHQYQDELEEQAASNKIGTTKRGIGPCYADKYARHGIRYHEFKDFEHFKVRLKDCLNFKNKLFTAVYGGKAMDYDKMVADFEAIYDRIIPMIQETTHLVNEALDEDKTVLFEGAQAAMLDINYGTYPYVTSSSPTSAGVTTGACIAPSRIQTVVGVVKAYSTRVGEGPFVTELLDEQGEWIREHGGEYGATTGRPRRCGWLDLLTVKHANLMSGLTDIVITKIDVLDGLDEIKVCVGYEIDGKEYNYIPSDQADVAKAKPIYKTFKGWKTDITKMTTVDQLPQECLDYVHFIEEFTGVRVSMISVGPDRVNNIYVHEIK</sequence>
<evidence type="ECO:0000256" key="5">
    <source>
        <dbReference type="ARBA" id="ARBA00022755"/>
    </source>
</evidence>
<dbReference type="FunFam" id="3.90.170.10:FF:000001">
    <property type="entry name" value="Adenylosuccinate synthetase"/>
    <property type="match status" value="1"/>
</dbReference>
<name>A0A395WDT6_9FIRM</name>
<keyword evidence="8" id="KW-0963">Cytoplasm</keyword>
<dbReference type="GO" id="GO:0044208">
    <property type="term" value="P:'de novo' AMP biosynthetic process"/>
    <property type="evidence" value="ECO:0007669"/>
    <property type="project" value="UniProtKB-UniRule"/>
</dbReference>
<dbReference type="Gene3D" id="1.10.300.10">
    <property type="entry name" value="Adenylosuccinate Synthetase, subunit A, domain 2"/>
    <property type="match status" value="1"/>
</dbReference>
<dbReference type="GO" id="GO:0005525">
    <property type="term" value="F:GTP binding"/>
    <property type="evidence" value="ECO:0007669"/>
    <property type="project" value="UniProtKB-UniRule"/>
</dbReference>
<dbReference type="InterPro" id="IPR033128">
    <property type="entry name" value="Adenylosuccin_syn_Lys_AS"/>
</dbReference>
<dbReference type="Proteomes" id="UP000265489">
    <property type="component" value="Unassembled WGS sequence"/>
</dbReference>
<proteinExistence type="inferred from homology"/>
<comment type="subcellular location">
    <subcellularLocation>
        <location evidence="8">Cytoplasm</location>
    </subcellularLocation>
</comment>
<dbReference type="EMBL" id="QRYQ01000001">
    <property type="protein sequence ID" value="RGU93977.1"/>
    <property type="molecule type" value="Genomic_DNA"/>
</dbReference>
<comment type="function">
    <text evidence="8">Plays an important role in the de novo pathway of purine nucleotide biosynthesis. Catalyzes the first committed step in the biosynthesis of AMP from IMP.</text>
</comment>
<evidence type="ECO:0000256" key="8">
    <source>
        <dbReference type="HAMAP-Rule" id="MF_00011"/>
    </source>
</evidence>
<dbReference type="HAMAP" id="MF_00011">
    <property type="entry name" value="Adenylosucc_synth"/>
    <property type="match status" value="1"/>
</dbReference>
<dbReference type="NCBIfam" id="TIGR00184">
    <property type="entry name" value="purA"/>
    <property type="match status" value="1"/>
</dbReference>
<evidence type="ECO:0000256" key="2">
    <source>
        <dbReference type="ARBA" id="ARBA00022598"/>
    </source>
</evidence>
<evidence type="ECO:0000256" key="1">
    <source>
        <dbReference type="ARBA" id="ARBA00011738"/>
    </source>
</evidence>
<dbReference type="SMART" id="SM00788">
    <property type="entry name" value="Adenylsucc_synt"/>
    <property type="match status" value="1"/>
</dbReference>
<dbReference type="GO" id="GO:0000287">
    <property type="term" value="F:magnesium ion binding"/>
    <property type="evidence" value="ECO:0007669"/>
    <property type="project" value="UniProtKB-UniRule"/>
</dbReference>
<protein>
    <recommendedName>
        <fullName evidence="8 10">Adenylosuccinate synthetase</fullName>
        <shortName evidence="8">AMPSase</shortName>
        <shortName evidence="8">AdSS</shortName>
        <ecNumber evidence="8 10">6.3.4.4</ecNumber>
    </recommendedName>
    <alternativeName>
        <fullName evidence="8">IMP--aspartate ligase</fullName>
    </alternativeName>
</protein>
<feature type="binding site" description="in other chain" evidence="8">
    <location>
        <position position="237"/>
    </location>
    <ligand>
        <name>IMP</name>
        <dbReference type="ChEBI" id="CHEBI:58053"/>
        <note>ligand shared between dimeric partners</note>
    </ligand>
</feature>
<keyword evidence="7 8" id="KW-0342">GTP-binding</keyword>
<evidence type="ECO:0000256" key="3">
    <source>
        <dbReference type="ARBA" id="ARBA00022723"/>
    </source>
</evidence>
<comment type="pathway">
    <text evidence="8 10">Purine metabolism; AMP biosynthesis via de novo pathway; AMP from IMP: step 1/2.</text>
</comment>
<dbReference type="RefSeq" id="WP_118324146.1">
    <property type="nucleotide sequence ID" value="NZ_CAUEVG010000102.1"/>
</dbReference>
<keyword evidence="6 8" id="KW-0460">Magnesium</keyword>
<evidence type="ECO:0000313" key="12">
    <source>
        <dbReference type="Proteomes" id="UP000265489"/>
    </source>
</evidence>
<comment type="caution">
    <text evidence="11">The sequence shown here is derived from an EMBL/GenBank/DDBJ whole genome shotgun (WGS) entry which is preliminary data.</text>
</comment>
<evidence type="ECO:0000256" key="6">
    <source>
        <dbReference type="ARBA" id="ARBA00022842"/>
    </source>
</evidence>
<evidence type="ECO:0000313" key="11">
    <source>
        <dbReference type="EMBL" id="RGU93977.1"/>
    </source>
</evidence>
<dbReference type="InterPro" id="IPR042110">
    <property type="entry name" value="Adenylosuccinate_synth_dom2"/>
</dbReference>
<organism evidence="11 12">
    <name type="scientific">Holdemanella biformis</name>
    <dbReference type="NCBI Taxonomy" id="1735"/>
    <lineage>
        <taxon>Bacteria</taxon>
        <taxon>Bacillati</taxon>
        <taxon>Bacillota</taxon>
        <taxon>Erysipelotrichia</taxon>
        <taxon>Erysipelotrichales</taxon>
        <taxon>Erysipelotrichaceae</taxon>
        <taxon>Holdemanella</taxon>
    </lineage>
</organism>
<feature type="binding site" evidence="8">
    <location>
        <begin position="329"/>
        <end position="331"/>
    </location>
    <ligand>
        <name>GTP</name>
        <dbReference type="ChEBI" id="CHEBI:37565"/>
    </ligand>
</feature>
<dbReference type="Gene3D" id="3.40.440.10">
    <property type="entry name" value="Adenylosuccinate Synthetase, subunit A, domain 1"/>
    <property type="match status" value="1"/>
</dbReference>
<evidence type="ECO:0000256" key="7">
    <source>
        <dbReference type="ARBA" id="ARBA00023134"/>
    </source>
</evidence>
<feature type="active site" description="Proton acceptor" evidence="8">
    <location>
        <position position="13"/>
    </location>
</feature>
<comment type="similarity">
    <text evidence="8 10">Belongs to the adenylosuccinate synthetase family.</text>
</comment>
<gene>
    <name evidence="8" type="primary">purA</name>
    <name evidence="11" type="ORF">DWW32_00220</name>
</gene>
<feature type="binding site" description="in other chain" evidence="8">
    <location>
        <position position="127"/>
    </location>
    <ligand>
        <name>IMP</name>
        <dbReference type="ChEBI" id="CHEBI:58053"/>
        <note>ligand shared between dimeric partners</note>
    </ligand>
</feature>
<feature type="binding site" evidence="8">
    <location>
        <begin position="12"/>
        <end position="18"/>
    </location>
    <ligand>
        <name>GTP</name>
        <dbReference type="ChEBI" id="CHEBI:37565"/>
    </ligand>
</feature>
<keyword evidence="2 8" id="KW-0436">Ligase</keyword>
<dbReference type="PROSITE" id="PS00513">
    <property type="entry name" value="ADENYLOSUCCIN_SYN_2"/>
    <property type="match status" value="1"/>
</dbReference>
<feature type="binding site" evidence="8">
    <location>
        <position position="40"/>
    </location>
    <ligand>
        <name>Mg(2+)</name>
        <dbReference type="ChEBI" id="CHEBI:18420"/>
    </ligand>
</feature>
<feature type="active site" description="Proton donor" evidence="8">
    <location>
        <position position="41"/>
    </location>
</feature>
<feature type="binding site" evidence="8">
    <location>
        <begin position="297"/>
        <end position="303"/>
    </location>
    <ligand>
        <name>substrate</name>
    </ligand>
</feature>
<feature type="binding site" description="in other chain" evidence="8">
    <location>
        <begin position="13"/>
        <end position="16"/>
    </location>
    <ligand>
        <name>IMP</name>
        <dbReference type="ChEBI" id="CHEBI:58053"/>
        <note>ligand shared between dimeric partners</note>
    </ligand>
</feature>
<dbReference type="InterPro" id="IPR042109">
    <property type="entry name" value="Adenylosuccinate_synth_dom1"/>
</dbReference>
<feature type="active site" evidence="9">
    <location>
        <position position="138"/>
    </location>
</feature>
<dbReference type="InterPro" id="IPR001114">
    <property type="entry name" value="Adenylosuccinate_synthetase"/>
</dbReference>
<evidence type="ECO:0000256" key="10">
    <source>
        <dbReference type="RuleBase" id="RU000520"/>
    </source>
</evidence>
<dbReference type="AlphaFoldDB" id="A0A395WDT6"/>
<feature type="binding site" description="in other chain" evidence="8">
    <location>
        <position position="222"/>
    </location>
    <ligand>
        <name>IMP</name>
        <dbReference type="ChEBI" id="CHEBI:58053"/>
        <note>ligand shared between dimeric partners</note>
    </ligand>
</feature>
<feature type="binding site" description="in other chain" evidence="8">
    <location>
        <position position="301"/>
    </location>
    <ligand>
        <name>IMP</name>
        <dbReference type="ChEBI" id="CHEBI:58053"/>
        <note>ligand shared between dimeric partners</note>
    </ligand>
</feature>
<dbReference type="UniPathway" id="UPA00075">
    <property type="reaction ID" value="UER00335"/>
</dbReference>
<feature type="binding site" evidence="8">
    <location>
        <position position="141"/>
    </location>
    <ligand>
        <name>IMP</name>
        <dbReference type="ChEBI" id="CHEBI:58053"/>
        <note>ligand shared between dimeric partners</note>
    </ligand>
</feature>
<dbReference type="InterPro" id="IPR018220">
    <property type="entry name" value="Adenylosuccin_syn_GTP-bd"/>
</dbReference>
<feature type="binding site" description="in other chain" evidence="8">
    <location>
        <begin position="38"/>
        <end position="41"/>
    </location>
    <ligand>
        <name>IMP</name>
        <dbReference type="ChEBI" id="CHEBI:58053"/>
        <note>ligand shared between dimeric partners</note>
    </ligand>
</feature>
<dbReference type="FunFam" id="1.10.300.10:FF:000001">
    <property type="entry name" value="Adenylosuccinate synthetase"/>
    <property type="match status" value="1"/>
</dbReference>
<evidence type="ECO:0000256" key="9">
    <source>
        <dbReference type="PROSITE-ProRule" id="PRU10134"/>
    </source>
</evidence>
<dbReference type="SUPFAM" id="SSF52540">
    <property type="entry name" value="P-loop containing nucleoside triphosphate hydrolases"/>
    <property type="match status" value="1"/>
</dbReference>
<reference evidence="11 12" key="1">
    <citation type="submission" date="2018-08" db="EMBL/GenBank/DDBJ databases">
        <title>A genome reference for cultivated species of the human gut microbiota.</title>
        <authorList>
            <person name="Zou Y."/>
            <person name="Xue W."/>
            <person name="Luo G."/>
        </authorList>
    </citation>
    <scope>NUCLEOTIDE SEQUENCE [LARGE SCALE GENOMIC DNA]</scope>
    <source>
        <strain evidence="11 12">AF15-20</strain>
    </source>
</reference>
<dbReference type="PANTHER" id="PTHR11846">
    <property type="entry name" value="ADENYLOSUCCINATE SYNTHETASE"/>
    <property type="match status" value="1"/>
</dbReference>
<dbReference type="PANTHER" id="PTHR11846:SF0">
    <property type="entry name" value="ADENYLOSUCCINATE SYNTHETASE"/>
    <property type="match status" value="1"/>
</dbReference>
<dbReference type="Pfam" id="PF00709">
    <property type="entry name" value="Adenylsucc_synt"/>
    <property type="match status" value="1"/>
</dbReference>
<dbReference type="Gene3D" id="3.90.170.10">
    <property type="entry name" value="Adenylosuccinate Synthetase, subunit A, domain 3"/>
    <property type="match status" value="1"/>
</dbReference>
<dbReference type="CDD" id="cd03108">
    <property type="entry name" value="AdSS"/>
    <property type="match status" value="1"/>
</dbReference>
<dbReference type="GO" id="GO:0004019">
    <property type="term" value="F:adenylosuccinate synthase activity"/>
    <property type="evidence" value="ECO:0007669"/>
    <property type="project" value="UniProtKB-UniRule"/>
</dbReference>
<comment type="catalytic activity">
    <reaction evidence="8 10">
        <text>IMP + L-aspartate + GTP = N(6)-(1,2-dicarboxyethyl)-AMP + GDP + phosphate + 2 H(+)</text>
        <dbReference type="Rhea" id="RHEA:15753"/>
        <dbReference type="ChEBI" id="CHEBI:15378"/>
        <dbReference type="ChEBI" id="CHEBI:29991"/>
        <dbReference type="ChEBI" id="CHEBI:37565"/>
        <dbReference type="ChEBI" id="CHEBI:43474"/>
        <dbReference type="ChEBI" id="CHEBI:57567"/>
        <dbReference type="ChEBI" id="CHEBI:58053"/>
        <dbReference type="ChEBI" id="CHEBI:58189"/>
        <dbReference type="EC" id="6.3.4.4"/>
    </reaction>
</comment>
<keyword evidence="3 8" id="KW-0479">Metal-binding</keyword>
<dbReference type="InterPro" id="IPR027417">
    <property type="entry name" value="P-loop_NTPase"/>
</dbReference>
<keyword evidence="5 8" id="KW-0658">Purine biosynthesis</keyword>
<dbReference type="EC" id="6.3.4.4" evidence="8 10"/>
<dbReference type="InterPro" id="IPR042111">
    <property type="entry name" value="Adenylosuccinate_synth_dom3"/>
</dbReference>
<comment type="subunit">
    <text evidence="1 8">Homodimer.</text>
</comment>
<dbReference type="GO" id="GO:0046040">
    <property type="term" value="P:IMP metabolic process"/>
    <property type="evidence" value="ECO:0007669"/>
    <property type="project" value="TreeGrafter"/>
</dbReference>